<dbReference type="RefSeq" id="WP_219043558.1">
    <property type="nucleotide sequence ID" value="NZ_JAHWDQ010000002.1"/>
</dbReference>
<dbReference type="Proteomes" id="UP001166291">
    <property type="component" value="Unassembled WGS sequence"/>
</dbReference>
<dbReference type="PANTHER" id="PTHR43689:SF8">
    <property type="entry name" value="ALPHA_BETA-HYDROLASES SUPERFAMILY PROTEIN"/>
    <property type="match status" value="1"/>
</dbReference>
<gene>
    <name evidence="2" type="ORF">KXJ70_11050</name>
</gene>
<dbReference type="GO" id="GO:0016787">
    <property type="term" value="F:hydrolase activity"/>
    <property type="evidence" value="ECO:0007669"/>
    <property type="project" value="UniProtKB-KW"/>
</dbReference>
<organism evidence="2 3">
    <name type="scientific">Zhongshania aquimaris</name>
    <dbReference type="NCBI Taxonomy" id="2857107"/>
    <lineage>
        <taxon>Bacteria</taxon>
        <taxon>Pseudomonadati</taxon>
        <taxon>Pseudomonadota</taxon>
        <taxon>Gammaproteobacteria</taxon>
        <taxon>Cellvibrionales</taxon>
        <taxon>Spongiibacteraceae</taxon>
        <taxon>Zhongshania</taxon>
    </lineage>
</organism>
<evidence type="ECO:0000259" key="1">
    <source>
        <dbReference type="Pfam" id="PF00561"/>
    </source>
</evidence>
<keyword evidence="2" id="KW-0378">Hydrolase</keyword>
<dbReference type="EMBL" id="JAHWDQ010000002">
    <property type="protein sequence ID" value="MBW2941321.1"/>
    <property type="molecule type" value="Genomic_DNA"/>
</dbReference>
<dbReference type="PANTHER" id="PTHR43689">
    <property type="entry name" value="HYDROLASE"/>
    <property type="match status" value="1"/>
</dbReference>
<evidence type="ECO:0000313" key="3">
    <source>
        <dbReference type="Proteomes" id="UP001166291"/>
    </source>
</evidence>
<dbReference type="InterPro" id="IPR000073">
    <property type="entry name" value="AB_hydrolase_1"/>
</dbReference>
<dbReference type="Pfam" id="PF00561">
    <property type="entry name" value="Abhydrolase_1"/>
    <property type="match status" value="1"/>
</dbReference>
<reference evidence="2" key="1">
    <citation type="submission" date="2021-07" db="EMBL/GenBank/DDBJ databases">
        <title>Zhongshania sp. CAU 1632 isolated from seawater.</title>
        <authorList>
            <person name="Kim W."/>
        </authorList>
    </citation>
    <scope>NUCLEOTIDE SEQUENCE</scope>
    <source>
        <strain evidence="2">CAU 1632</strain>
    </source>
</reference>
<keyword evidence="3" id="KW-1185">Reference proteome</keyword>
<sequence>MTMNGVLPDENYAICPNGYRIHYIDKGDGPVIVFLHGSGPGASGHSNFKQNYQFIAEQGYRCIVPDLIGFGFSDKPDDVDHPLSFFVECVKQTLDLAGVSECIVVGNSLGGAVAIGLALEHPKLVKKLVLLAPGGMSQTEEYFTMPGMQKMFEVYGSGDDITPEIMKELFSFGLMYDPKYATDQLVAERFQIMGLMNGHVMITMQIPYLAERLSELSCPVLAFWGANERMMPDSGIMALKNNCSNLELIILSECGHWVMVEHEALFNSECLKFFAA</sequence>
<accession>A0ABS6VUE5</accession>
<name>A0ABS6VUE5_9GAMM</name>
<feature type="domain" description="AB hydrolase-1" evidence="1">
    <location>
        <begin position="30"/>
        <end position="262"/>
    </location>
</feature>
<proteinExistence type="predicted"/>
<comment type="caution">
    <text evidence="2">The sequence shown here is derived from an EMBL/GenBank/DDBJ whole genome shotgun (WGS) entry which is preliminary data.</text>
</comment>
<protein>
    <submittedName>
        <fullName evidence="2">Alpha/beta fold hydrolase</fullName>
    </submittedName>
</protein>
<evidence type="ECO:0000313" key="2">
    <source>
        <dbReference type="EMBL" id="MBW2941321.1"/>
    </source>
</evidence>